<dbReference type="RefSeq" id="WP_090473907.1">
    <property type="nucleotide sequence ID" value="NZ_FNTY01000002.1"/>
</dbReference>
<name>A0A1H5JVK5_9PSED</name>
<dbReference type="AlphaFoldDB" id="A0A1H5JVK5"/>
<evidence type="ECO:0000313" key="1">
    <source>
        <dbReference type="EMBL" id="SEE56556.1"/>
    </source>
</evidence>
<dbReference type="EMBL" id="FNTY01000002">
    <property type="protein sequence ID" value="SEE56556.1"/>
    <property type="molecule type" value="Genomic_DNA"/>
</dbReference>
<sequence>MTNPYSSAVATTLPDWSQAKFFLNGLEIKTDKRNILLREQENKLSIKFESGGVKTLRLGVGDNNENLNVESDPPLGHHVYPDDGDGSFNWTIQTENNRSGVVQLVLYTTDMALPAVIDSVVISSNLGNELMVLVRDVALPPGGATFNAGETYPITVSWNDSAMAGTPLKLNVVPDAGLAPSDFNSVPPLGQPTTDEWRFTAASGKQGTFNLKASTESNESELITAKNQLKSNAPATVTVWFMGVERQPGATLYPPLGRWLELEFRRPQGAPVTKHTLSILKGAPGGMRFTPAGTQDLGTVWKIFVNDNAANQGVLLQ</sequence>
<proteinExistence type="predicted"/>
<gene>
    <name evidence="1" type="ORF">SAMN04490194_2825</name>
</gene>
<accession>A0A1H5JVK5</accession>
<reference evidence="1 2" key="1">
    <citation type="submission" date="2016-10" db="EMBL/GenBank/DDBJ databases">
        <authorList>
            <person name="de Groot N.N."/>
        </authorList>
    </citation>
    <scope>NUCLEOTIDE SEQUENCE [LARGE SCALE GENOMIC DNA]</scope>
    <source>
        <strain evidence="1 2">BS3662</strain>
    </source>
</reference>
<evidence type="ECO:0000313" key="2">
    <source>
        <dbReference type="Proteomes" id="UP000198985"/>
    </source>
</evidence>
<organism evidence="1 2">
    <name type="scientific">Pseudomonas migulae</name>
    <dbReference type="NCBI Taxonomy" id="78543"/>
    <lineage>
        <taxon>Bacteria</taxon>
        <taxon>Pseudomonadati</taxon>
        <taxon>Pseudomonadota</taxon>
        <taxon>Gammaproteobacteria</taxon>
        <taxon>Pseudomonadales</taxon>
        <taxon>Pseudomonadaceae</taxon>
        <taxon>Pseudomonas</taxon>
    </lineage>
</organism>
<protein>
    <submittedName>
        <fullName evidence="1">Uncharacterized protein</fullName>
    </submittedName>
</protein>
<dbReference type="Proteomes" id="UP000198985">
    <property type="component" value="Unassembled WGS sequence"/>
</dbReference>